<evidence type="ECO:0000313" key="1">
    <source>
        <dbReference type="EMBL" id="KJJ85415.1"/>
    </source>
</evidence>
<gene>
    <name evidence="1" type="ORF">OMAG_000740</name>
</gene>
<sequence length="50" mass="5972">MCGFRGKIFLFFYFMVKYLYRKKGLLVVLLKGLFVIEYKLNPDFAIGHFS</sequence>
<reference evidence="1 2" key="1">
    <citation type="submission" date="2015-02" db="EMBL/GenBank/DDBJ databases">
        <title>Single-cell genomics of uncultivated deep-branching MTB reveals a conserved set of magnetosome genes.</title>
        <authorList>
            <person name="Kolinko S."/>
            <person name="Richter M."/>
            <person name="Glockner F.O."/>
            <person name="Brachmann A."/>
            <person name="Schuler D."/>
        </authorList>
    </citation>
    <scope>NUCLEOTIDE SEQUENCE [LARGE SCALE GENOMIC DNA]</scope>
    <source>
        <strain evidence="1">SKK-01</strain>
    </source>
</reference>
<proteinExistence type="predicted"/>
<accession>A0A0F0CVF9</accession>
<dbReference type="EMBL" id="JYNY01000164">
    <property type="protein sequence ID" value="KJJ85415.1"/>
    <property type="molecule type" value="Genomic_DNA"/>
</dbReference>
<name>A0A0F0CVF9_9BACT</name>
<dbReference type="Proteomes" id="UP000033428">
    <property type="component" value="Unassembled WGS sequence"/>
</dbReference>
<protein>
    <submittedName>
        <fullName evidence="1">Uncharacterized protein</fullName>
    </submittedName>
</protein>
<evidence type="ECO:0000313" key="2">
    <source>
        <dbReference type="Proteomes" id="UP000033428"/>
    </source>
</evidence>
<comment type="caution">
    <text evidence="1">The sequence shown here is derived from an EMBL/GenBank/DDBJ whole genome shotgun (WGS) entry which is preliminary data.</text>
</comment>
<organism evidence="1 2">
    <name type="scientific">Candidatus Omnitrophus magneticus</name>
    <dbReference type="NCBI Taxonomy" id="1609969"/>
    <lineage>
        <taxon>Bacteria</taxon>
        <taxon>Pseudomonadati</taxon>
        <taxon>Candidatus Omnitrophota</taxon>
        <taxon>Candidatus Omnitrophus</taxon>
    </lineage>
</organism>
<keyword evidence="2" id="KW-1185">Reference proteome</keyword>
<dbReference type="AlphaFoldDB" id="A0A0F0CVF9"/>